<reference evidence="1 2" key="1">
    <citation type="submission" date="2017-03" db="EMBL/GenBank/DDBJ databases">
        <title>Isolation of Levoglucosan Utilizing Bacteria.</title>
        <authorList>
            <person name="Arya A.S."/>
        </authorList>
    </citation>
    <scope>NUCLEOTIDE SEQUENCE [LARGE SCALE GENOMIC DNA]</scope>
    <source>
        <strain evidence="1 2">MEC069</strain>
    </source>
</reference>
<protein>
    <submittedName>
        <fullName evidence="1">Uncharacterized protein</fullName>
    </submittedName>
</protein>
<organism evidence="1 2">
    <name type="scientific">Paenibacillus athensensis</name>
    <dbReference type="NCBI Taxonomy" id="1967502"/>
    <lineage>
        <taxon>Bacteria</taxon>
        <taxon>Bacillati</taxon>
        <taxon>Bacillota</taxon>
        <taxon>Bacilli</taxon>
        <taxon>Bacillales</taxon>
        <taxon>Paenibacillaceae</taxon>
        <taxon>Paenibacillus</taxon>
    </lineage>
</organism>
<name>A0A4Y8Q5Q6_9BACL</name>
<evidence type="ECO:0000313" key="2">
    <source>
        <dbReference type="Proteomes" id="UP000298246"/>
    </source>
</evidence>
<sequence length="61" mass="6557">MGFQVGGIPVSGVIVTSIQNGKNIAQEVVQSMVNEVKNDPARQLRTMQQPSGLSSFLDIKI</sequence>
<comment type="caution">
    <text evidence="1">The sequence shown here is derived from an EMBL/GenBank/DDBJ whole genome shotgun (WGS) entry which is preliminary data.</text>
</comment>
<accession>A0A4Y8Q5Q6</accession>
<dbReference type="Proteomes" id="UP000298246">
    <property type="component" value="Unassembled WGS sequence"/>
</dbReference>
<dbReference type="AlphaFoldDB" id="A0A4Y8Q5Q6"/>
<gene>
    <name evidence="1" type="ORF">B5M42_07865</name>
</gene>
<dbReference type="OrthoDB" id="2914935at2"/>
<dbReference type="EMBL" id="MYFO01000007">
    <property type="protein sequence ID" value="TFE89352.1"/>
    <property type="molecule type" value="Genomic_DNA"/>
</dbReference>
<keyword evidence="2" id="KW-1185">Reference proteome</keyword>
<proteinExistence type="predicted"/>
<evidence type="ECO:0000313" key="1">
    <source>
        <dbReference type="EMBL" id="TFE89352.1"/>
    </source>
</evidence>
<dbReference type="RefSeq" id="WP_134751464.1">
    <property type="nucleotide sequence ID" value="NZ_MYFO02000005.1"/>
</dbReference>